<dbReference type="AlphaFoldDB" id="A0A4P9CB12"/>
<evidence type="ECO:0000313" key="1">
    <source>
        <dbReference type="EMBL" id="QCT72031.1"/>
    </source>
</evidence>
<dbReference type="RefSeq" id="WP_096920527.1">
    <property type="nucleotide sequence ID" value="NZ_CABJDW020000001.1"/>
</dbReference>
<dbReference type="InterPro" id="IPR024227">
    <property type="entry name" value="DUF3795"/>
</dbReference>
<reference evidence="1 2" key="1">
    <citation type="submission" date="2018-05" db="EMBL/GenBank/DDBJ databases">
        <title>Genome comparison of Eubacterium sp.</title>
        <authorList>
            <person name="Feng Y."/>
            <person name="Sanchez-Andrea I."/>
            <person name="Stams A.J.M."/>
            <person name="De Vos W.M."/>
        </authorList>
    </citation>
    <scope>NUCLEOTIDE SEQUENCE [LARGE SCALE GENOMIC DNA]</scope>
    <source>
        <strain evidence="1 2">YI</strain>
    </source>
</reference>
<keyword evidence="2" id="KW-1185">Reference proteome</keyword>
<proteinExistence type="predicted"/>
<organism evidence="1 2">
    <name type="scientific">Eubacterium maltosivorans</name>
    <dbReference type="NCBI Taxonomy" id="2041044"/>
    <lineage>
        <taxon>Bacteria</taxon>
        <taxon>Bacillati</taxon>
        <taxon>Bacillota</taxon>
        <taxon>Clostridia</taxon>
        <taxon>Eubacteriales</taxon>
        <taxon>Eubacteriaceae</taxon>
        <taxon>Eubacterium</taxon>
    </lineage>
</organism>
<dbReference type="Pfam" id="PF12675">
    <property type="entry name" value="DUF3795"/>
    <property type="match status" value="1"/>
</dbReference>
<accession>A0A4P9CB12</accession>
<protein>
    <submittedName>
        <fullName evidence="1">DUF3795 domain-containing protein</fullName>
    </submittedName>
</protein>
<dbReference type="KEGG" id="emt:CPZ25_012065"/>
<dbReference type="Proteomes" id="UP000218387">
    <property type="component" value="Chromosome"/>
</dbReference>
<gene>
    <name evidence="1" type="ORF">CPZ25_012065</name>
</gene>
<sequence length="97" mass="11171">MKEIISCCGVVCTSCEYYPEICAGCPAIEGKAFWLEYTGGVICDIYKCCILEKKLPHCGKCEELACHRYFDTPDPTKTQEENEADFKRQMKQLRRMK</sequence>
<evidence type="ECO:0000313" key="2">
    <source>
        <dbReference type="Proteomes" id="UP000218387"/>
    </source>
</evidence>
<dbReference type="EMBL" id="CP029487">
    <property type="protein sequence ID" value="QCT72031.1"/>
    <property type="molecule type" value="Genomic_DNA"/>
</dbReference>
<name>A0A4P9CB12_EUBML</name>